<dbReference type="SUPFAM" id="SSF52172">
    <property type="entry name" value="CheY-like"/>
    <property type="match status" value="2"/>
</dbReference>
<dbReference type="InterPro" id="IPR003594">
    <property type="entry name" value="HATPase_dom"/>
</dbReference>
<organism evidence="13 14">
    <name type="scientific">Chlorogloeopsis fritschii PCC 6912</name>
    <dbReference type="NCBI Taxonomy" id="211165"/>
    <lineage>
        <taxon>Bacteria</taxon>
        <taxon>Bacillati</taxon>
        <taxon>Cyanobacteriota</taxon>
        <taxon>Cyanophyceae</taxon>
        <taxon>Nostocales</taxon>
        <taxon>Chlorogloeopsidaceae</taxon>
        <taxon>Chlorogloeopsis</taxon>
    </lineage>
</organism>
<evidence type="ECO:0000256" key="1">
    <source>
        <dbReference type="ARBA" id="ARBA00000085"/>
    </source>
</evidence>
<evidence type="ECO:0000256" key="5">
    <source>
        <dbReference type="ARBA" id="ARBA00023012"/>
    </source>
</evidence>
<evidence type="ECO:0000259" key="11">
    <source>
        <dbReference type="PROSITE" id="PS50112"/>
    </source>
</evidence>
<feature type="domain" description="PAC" evidence="12">
    <location>
        <begin position="204"/>
        <end position="254"/>
    </location>
</feature>
<feature type="region of interest" description="Disordered" evidence="8">
    <location>
        <begin position="540"/>
        <end position="588"/>
    </location>
</feature>
<dbReference type="GO" id="GO:0000155">
    <property type="term" value="F:phosphorelay sensor kinase activity"/>
    <property type="evidence" value="ECO:0007669"/>
    <property type="project" value="InterPro"/>
</dbReference>
<dbReference type="RefSeq" id="WP_016878631.1">
    <property type="nucleotide sequence ID" value="NZ_AJLN01000068.1"/>
</dbReference>
<dbReference type="InterPro" id="IPR000014">
    <property type="entry name" value="PAS"/>
</dbReference>
<feature type="domain" description="PAS" evidence="11">
    <location>
        <begin position="132"/>
        <end position="199"/>
    </location>
</feature>
<feature type="coiled-coil region" evidence="7">
    <location>
        <begin position="370"/>
        <end position="397"/>
    </location>
</feature>
<proteinExistence type="predicted"/>
<evidence type="ECO:0000259" key="9">
    <source>
        <dbReference type="PROSITE" id="PS50109"/>
    </source>
</evidence>
<dbReference type="InterPro" id="IPR004358">
    <property type="entry name" value="Sig_transdc_His_kin-like_C"/>
</dbReference>
<protein>
    <recommendedName>
        <fullName evidence="2">histidine kinase</fullName>
        <ecNumber evidence="2">2.7.13.3</ecNumber>
    </recommendedName>
</protein>
<dbReference type="CDD" id="cd00156">
    <property type="entry name" value="REC"/>
    <property type="match status" value="1"/>
</dbReference>
<dbReference type="SUPFAM" id="SSF47384">
    <property type="entry name" value="Homodimeric domain of signal transducing histidine kinase"/>
    <property type="match status" value="1"/>
</dbReference>
<comment type="caution">
    <text evidence="13">The sequence shown here is derived from an EMBL/GenBank/DDBJ whole genome shotgun (WGS) entry which is preliminary data.</text>
</comment>
<dbReference type="PROSITE" id="PS50113">
    <property type="entry name" value="PAC"/>
    <property type="match status" value="1"/>
</dbReference>
<dbReference type="SUPFAM" id="SSF55874">
    <property type="entry name" value="ATPase domain of HSP90 chaperone/DNA topoisomerase II/histidine kinase"/>
    <property type="match status" value="1"/>
</dbReference>
<dbReference type="Pfam" id="PF02518">
    <property type="entry name" value="HATPase_c"/>
    <property type="match status" value="2"/>
</dbReference>
<dbReference type="InterPro" id="IPR036097">
    <property type="entry name" value="HisK_dim/P_sf"/>
</dbReference>
<evidence type="ECO:0000256" key="7">
    <source>
        <dbReference type="SAM" id="Coils"/>
    </source>
</evidence>
<dbReference type="PROSITE" id="PS50112">
    <property type="entry name" value="PAS"/>
    <property type="match status" value="2"/>
</dbReference>
<dbReference type="CDD" id="cd00130">
    <property type="entry name" value="PAS"/>
    <property type="match status" value="2"/>
</dbReference>
<dbReference type="CDD" id="cd17580">
    <property type="entry name" value="REC_2_DhkD-like"/>
    <property type="match status" value="1"/>
</dbReference>
<dbReference type="PROSITE" id="PS50110">
    <property type="entry name" value="RESPONSE_REGULATORY"/>
    <property type="match status" value="2"/>
</dbReference>
<comment type="catalytic activity">
    <reaction evidence="1">
        <text>ATP + protein L-histidine = ADP + protein N-phospho-L-histidine.</text>
        <dbReference type="EC" id="2.7.13.3"/>
    </reaction>
</comment>
<dbReference type="InterPro" id="IPR000700">
    <property type="entry name" value="PAS-assoc_C"/>
</dbReference>
<dbReference type="Pfam" id="PF00072">
    <property type="entry name" value="Response_reg"/>
    <property type="match status" value="2"/>
</dbReference>
<feature type="domain" description="Histidine kinase" evidence="9">
    <location>
        <begin position="404"/>
        <end position="700"/>
    </location>
</feature>
<dbReference type="Gene3D" id="3.40.50.2300">
    <property type="match status" value="2"/>
</dbReference>
<dbReference type="InterPro" id="IPR003661">
    <property type="entry name" value="HisK_dim/P_dom"/>
</dbReference>
<keyword evidence="4" id="KW-0808">Transferase</keyword>
<dbReference type="OrthoDB" id="516853at2"/>
<name>A0A433NF78_CHLFR</name>
<dbReference type="SMART" id="SM00091">
    <property type="entry name" value="PAS"/>
    <property type="match status" value="2"/>
</dbReference>
<dbReference type="GO" id="GO:0006355">
    <property type="term" value="P:regulation of DNA-templated transcription"/>
    <property type="evidence" value="ECO:0007669"/>
    <property type="project" value="InterPro"/>
</dbReference>
<evidence type="ECO:0000259" key="10">
    <source>
        <dbReference type="PROSITE" id="PS50110"/>
    </source>
</evidence>
<keyword evidence="14" id="KW-1185">Reference proteome</keyword>
<dbReference type="CDD" id="cd00082">
    <property type="entry name" value="HisKA"/>
    <property type="match status" value="1"/>
</dbReference>
<dbReference type="InterPro" id="IPR036890">
    <property type="entry name" value="HATPase_C_sf"/>
</dbReference>
<dbReference type="EMBL" id="RSCJ01000010">
    <property type="protein sequence ID" value="RUR80806.1"/>
    <property type="molecule type" value="Genomic_DNA"/>
</dbReference>
<dbReference type="PRINTS" id="PR00344">
    <property type="entry name" value="BCTRLSENSOR"/>
</dbReference>
<dbReference type="STRING" id="211165.GCA_000317285_02394"/>
<dbReference type="SMART" id="SM00387">
    <property type="entry name" value="HATPase_c"/>
    <property type="match status" value="1"/>
</dbReference>
<evidence type="ECO:0000256" key="8">
    <source>
        <dbReference type="SAM" id="MobiDB-lite"/>
    </source>
</evidence>
<feature type="domain" description="Response regulatory" evidence="10">
    <location>
        <begin position="3"/>
        <end position="119"/>
    </location>
</feature>
<accession>A0A433NF78</accession>
<evidence type="ECO:0000256" key="6">
    <source>
        <dbReference type="PROSITE-ProRule" id="PRU00169"/>
    </source>
</evidence>
<dbReference type="Gene3D" id="3.30.450.20">
    <property type="entry name" value="PAS domain"/>
    <property type="match status" value="2"/>
</dbReference>
<dbReference type="InterPro" id="IPR035965">
    <property type="entry name" value="PAS-like_dom_sf"/>
</dbReference>
<evidence type="ECO:0000313" key="13">
    <source>
        <dbReference type="EMBL" id="RUR80806.1"/>
    </source>
</evidence>
<sequence length="841" mass="93471">MLRILLIDDNPHDRLLVIHALEKEFAELQVQQIIHLEEFEQALSKGEFDLAITDYQLRWNDGLAVLRLIKSRYPDCPVIMFTNSGTQEVAVEAMKSGLDDYVIKSPSHYVRLPAAVRLALERIETRRKVAGLEVRFQTLLNQLDVGVYRLTADGALLEGNSAFLHLLGLNSLTEIPENQTLEYYFQPEDYAELLHQLKQGGNVRDREIQLRRTDGSVIWVRISKTFTTVDGTVVIDGLMENITKRKVAEKALRESEARFRWLFESNAIAIAFWDINGNITEANDAYLQLIGYTRQEMFLGKLRWTDITSSESQDVQQQIMAELNQYGVSAPKEKYYIHKAGHHIPVLMGSAFRVGSQSDGITFVIDLTERKRSEQERENLLQRERRARSEAEAANRIKDEFLAILSHELRSPLNPILGWTKLLSTRKLDAAKTAEALAIIERNAKLQAQLIEDLLDVSQILRGKLSLNISSVDLVEVISAALDTVRLAAQAKAIEIHTVFEPNIGLVLGDETRLQQVVWNLLSNAIKFTPQGGRVEVRLSKGLGTRDKQEDKEHLVQGDKGKDSDSHLLPLSTDTFPNGGNPRTEVSSPTHLVHARCYNALNPRNALAPPSSSPDPQSPIAHYAQITVTDTGQGINSDFLPYVFDCFRQADSKTTRQFGGLGLGLAIVKHLVEMHGGTVRAESQGQGQGATFTVMLPLMTVQPQTPEDSEQSQKSLDLSGVRVLVVDDDVDSRELVTFVLEEYGAQVTAVTSALEALQAVVKSKPNVLVFDIGMPEVDGYMLLRQIRSLPPQQGGEIPAIALTAYAGEVDKRQALAAGFQMHLPKPVDPAELVGVIASLVL</sequence>
<feature type="modified residue" description="4-aspartylphosphate" evidence="6">
    <location>
        <position position="771"/>
    </location>
</feature>
<dbReference type="Pfam" id="PF00512">
    <property type="entry name" value="HisKA"/>
    <property type="match status" value="1"/>
</dbReference>
<evidence type="ECO:0000256" key="4">
    <source>
        <dbReference type="ARBA" id="ARBA00022777"/>
    </source>
</evidence>
<gene>
    <name evidence="13" type="ORF">PCC6912_28280</name>
</gene>
<dbReference type="InterPro" id="IPR001789">
    <property type="entry name" value="Sig_transdc_resp-reg_receiver"/>
</dbReference>
<dbReference type="SMART" id="SM00388">
    <property type="entry name" value="HisKA"/>
    <property type="match status" value="1"/>
</dbReference>
<dbReference type="Pfam" id="PF13188">
    <property type="entry name" value="PAS_8"/>
    <property type="match status" value="1"/>
</dbReference>
<dbReference type="Proteomes" id="UP000268857">
    <property type="component" value="Unassembled WGS sequence"/>
</dbReference>
<feature type="domain" description="PAS" evidence="11">
    <location>
        <begin position="255"/>
        <end position="297"/>
    </location>
</feature>
<keyword evidence="5" id="KW-0902">Two-component regulatory system</keyword>
<dbReference type="PANTHER" id="PTHR43547">
    <property type="entry name" value="TWO-COMPONENT HISTIDINE KINASE"/>
    <property type="match status" value="1"/>
</dbReference>
<dbReference type="Gene3D" id="1.10.287.130">
    <property type="match status" value="1"/>
</dbReference>
<evidence type="ECO:0000313" key="14">
    <source>
        <dbReference type="Proteomes" id="UP000268857"/>
    </source>
</evidence>
<dbReference type="InterPro" id="IPR013767">
    <property type="entry name" value="PAS_fold"/>
</dbReference>
<dbReference type="PROSITE" id="PS50109">
    <property type="entry name" value="HIS_KIN"/>
    <property type="match status" value="1"/>
</dbReference>
<evidence type="ECO:0000256" key="3">
    <source>
        <dbReference type="ARBA" id="ARBA00022553"/>
    </source>
</evidence>
<dbReference type="SMART" id="SM00448">
    <property type="entry name" value="REC"/>
    <property type="match status" value="2"/>
</dbReference>
<dbReference type="NCBIfam" id="TIGR00229">
    <property type="entry name" value="sensory_box"/>
    <property type="match status" value="2"/>
</dbReference>
<feature type="domain" description="Response regulatory" evidence="10">
    <location>
        <begin position="722"/>
        <end position="840"/>
    </location>
</feature>
<dbReference type="SUPFAM" id="SSF55785">
    <property type="entry name" value="PYP-like sensor domain (PAS domain)"/>
    <property type="match status" value="2"/>
</dbReference>
<feature type="compositionally biased region" description="Basic and acidic residues" evidence="8">
    <location>
        <begin position="540"/>
        <end position="566"/>
    </location>
</feature>
<dbReference type="InterPro" id="IPR011006">
    <property type="entry name" value="CheY-like_superfamily"/>
</dbReference>
<dbReference type="Pfam" id="PF00989">
    <property type="entry name" value="PAS"/>
    <property type="match status" value="1"/>
</dbReference>
<feature type="modified residue" description="4-aspartylphosphate" evidence="6">
    <location>
        <position position="54"/>
    </location>
</feature>
<dbReference type="EC" id="2.7.13.3" evidence="2"/>
<reference evidence="13 14" key="1">
    <citation type="journal article" date="2019" name="Genome Biol. Evol.">
        <title>Day and night: Metabolic profiles and evolutionary relationships of six axenic non-marine cyanobacteria.</title>
        <authorList>
            <person name="Will S.E."/>
            <person name="Henke P."/>
            <person name="Boedeker C."/>
            <person name="Huang S."/>
            <person name="Brinkmann H."/>
            <person name="Rohde M."/>
            <person name="Jarek M."/>
            <person name="Friedl T."/>
            <person name="Seufert S."/>
            <person name="Schumacher M."/>
            <person name="Overmann J."/>
            <person name="Neumann-Schaal M."/>
            <person name="Petersen J."/>
        </authorList>
    </citation>
    <scope>NUCLEOTIDE SEQUENCE [LARGE SCALE GENOMIC DNA]</scope>
    <source>
        <strain evidence="13 14">PCC 6912</strain>
    </source>
</reference>
<evidence type="ECO:0000259" key="12">
    <source>
        <dbReference type="PROSITE" id="PS50113"/>
    </source>
</evidence>
<dbReference type="PANTHER" id="PTHR43547:SF2">
    <property type="entry name" value="HYBRID SIGNAL TRANSDUCTION HISTIDINE KINASE C"/>
    <property type="match status" value="1"/>
</dbReference>
<dbReference type="AlphaFoldDB" id="A0A433NF78"/>
<keyword evidence="7" id="KW-0175">Coiled coil</keyword>
<keyword evidence="3 6" id="KW-0597">Phosphoprotein</keyword>
<dbReference type="Gene3D" id="3.30.565.10">
    <property type="entry name" value="Histidine kinase-like ATPase, C-terminal domain"/>
    <property type="match status" value="1"/>
</dbReference>
<evidence type="ECO:0000256" key="2">
    <source>
        <dbReference type="ARBA" id="ARBA00012438"/>
    </source>
</evidence>
<keyword evidence="4" id="KW-0418">Kinase</keyword>
<dbReference type="InterPro" id="IPR005467">
    <property type="entry name" value="His_kinase_dom"/>
</dbReference>